<dbReference type="EMBL" id="JACHJU010000004">
    <property type="protein sequence ID" value="MBB4942710.1"/>
    <property type="molecule type" value="Genomic_DNA"/>
</dbReference>
<dbReference type="Gene3D" id="1.25.40.10">
    <property type="entry name" value="Tetratricopeptide repeat domain"/>
    <property type="match status" value="1"/>
</dbReference>
<comment type="caution">
    <text evidence="3">The sequence shown here is derived from an EMBL/GenBank/DDBJ whole genome shotgun (WGS) entry which is preliminary data.</text>
</comment>
<dbReference type="InterPro" id="IPR019734">
    <property type="entry name" value="TPR_rpt"/>
</dbReference>
<protein>
    <submittedName>
        <fullName evidence="3">SRSO17 transposase</fullName>
    </submittedName>
</protein>
<dbReference type="Pfam" id="PF14938">
    <property type="entry name" value="SNAP"/>
    <property type="match status" value="1"/>
</dbReference>
<dbReference type="AlphaFoldDB" id="A0A7W7S2Q5"/>
<dbReference type="InterPro" id="IPR011990">
    <property type="entry name" value="TPR-like_helical_dom_sf"/>
</dbReference>
<dbReference type="Pfam" id="PF13546">
    <property type="entry name" value="DDE_5"/>
    <property type="match status" value="1"/>
</dbReference>
<dbReference type="InterPro" id="IPR039365">
    <property type="entry name" value="IS701-like"/>
</dbReference>
<evidence type="ECO:0000259" key="2">
    <source>
        <dbReference type="Pfam" id="PF13546"/>
    </source>
</evidence>
<sequence length="604" mass="65343">MRRNAEDLTAAPAPMFARIEPRLQAAKYVRALMSDLPKRNGWTIAEWAGDHSPDATQRLLNRASWDTAGAMSIVRRFAVARLDTAAPPAALKVGALDETGQEKKGTATAGVKRRHMGCAGGVDNGINTVHLAYIRAGAGHALIASRQWIPAEQISDPITAITTGPPLNLAFATKGELAIDLLRDAYTDGVRLDFVAGDEVYGACTKLRAFLEEQQQAYVLRIRATFTLTLGGGTCLTCTQAVTKHLRQKRKWTIRSAGDGSKGERTYAWAWIATASPAHYLLIRKHRTTGELAFHYCFVPDEQPVTLPRLISAAGLRWPVEESFEFGKDLFGLDQAQVRLYEAIRRHTVLVMAALAICAAGAAAARRRTDTQAPPPTSPDQASPEDPGMIPLTIAEIKNLVNATTTRTPSLGHATEMLEHALRSDVTPQIAWGHFFVARALLQLGRLDDAVVSVSRAAEMFKASSDILAYCQALGMAGECLRHAGRHAEALDRYLEMCDLAWSEVKPSIAALTRPNALAGAGLCLSLLGRRAEAITAFTEAADLFEQLSPSGSQDRCLMRFAEVLAAEGRSGESRTAYLRAAEVFEVIGEAEAAGHCRDRAAVP</sequence>
<name>A0A7W7S2Q5_9ACTN</name>
<gene>
    <name evidence="3" type="ORF">FHR32_007110</name>
</gene>
<organism evidence="3 4">
    <name type="scientific">Streptosporangium album</name>
    <dbReference type="NCBI Taxonomy" id="47479"/>
    <lineage>
        <taxon>Bacteria</taxon>
        <taxon>Bacillati</taxon>
        <taxon>Actinomycetota</taxon>
        <taxon>Actinomycetes</taxon>
        <taxon>Streptosporangiales</taxon>
        <taxon>Streptosporangiaceae</taxon>
        <taxon>Streptosporangium</taxon>
    </lineage>
</organism>
<reference evidence="3 4" key="1">
    <citation type="submission" date="2020-08" db="EMBL/GenBank/DDBJ databases">
        <title>Sequencing the genomes of 1000 actinobacteria strains.</title>
        <authorList>
            <person name="Klenk H.-P."/>
        </authorList>
    </citation>
    <scope>NUCLEOTIDE SEQUENCE [LARGE SCALE GENOMIC DNA]</scope>
    <source>
        <strain evidence="3 4">DSM 43023</strain>
    </source>
</reference>
<dbReference type="SMART" id="SM00028">
    <property type="entry name" value="TPR"/>
    <property type="match status" value="2"/>
</dbReference>
<accession>A0A7W7S2Q5</accession>
<feature type="region of interest" description="Disordered" evidence="1">
    <location>
        <begin position="367"/>
        <end position="388"/>
    </location>
</feature>
<dbReference type="SUPFAM" id="SSF53098">
    <property type="entry name" value="Ribonuclease H-like"/>
    <property type="match status" value="1"/>
</dbReference>
<dbReference type="SUPFAM" id="SSF48452">
    <property type="entry name" value="TPR-like"/>
    <property type="match status" value="1"/>
</dbReference>
<keyword evidence="4" id="KW-1185">Reference proteome</keyword>
<dbReference type="InterPro" id="IPR038721">
    <property type="entry name" value="IS701-like_DDE_dom"/>
</dbReference>
<dbReference type="InterPro" id="IPR012337">
    <property type="entry name" value="RNaseH-like_sf"/>
</dbReference>
<dbReference type="PANTHER" id="PTHR33627">
    <property type="entry name" value="TRANSPOSASE"/>
    <property type="match status" value="1"/>
</dbReference>
<evidence type="ECO:0000313" key="4">
    <source>
        <dbReference type="Proteomes" id="UP000534286"/>
    </source>
</evidence>
<proteinExistence type="predicted"/>
<feature type="domain" description="Transposase IS701-like DDE" evidence="2">
    <location>
        <begin position="22"/>
        <end position="228"/>
    </location>
</feature>
<evidence type="ECO:0000256" key="1">
    <source>
        <dbReference type="SAM" id="MobiDB-lite"/>
    </source>
</evidence>
<dbReference type="PANTHER" id="PTHR33627:SF1">
    <property type="entry name" value="TRANSPOSASE"/>
    <property type="match status" value="1"/>
</dbReference>
<dbReference type="RefSeq" id="WP_184758716.1">
    <property type="nucleotide sequence ID" value="NZ_JACHJU010000004.1"/>
</dbReference>
<evidence type="ECO:0000313" key="3">
    <source>
        <dbReference type="EMBL" id="MBB4942710.1"/>
    </source>
</evidence>
<dbReference type="Proteomes" id="UP000534286">
    <property type="component" value="Unassembled WGS sequence"/>
</dbReference>
<dbReference type="NCBIfam" id="NF033540">
    <property type="entry name" value="transpos_IS701"/>
    <property type="match status" value="1"/>
</dbReference>